<dbReference type="SUPFAM" id="SSF48452">
    <property type="entry name" value="TPR-like"/>
    <property type="match status" value="1"/>
</dbReference>
<dbReference type="OrthoDB" id="5290562at2"/>
<feature type="compositionally biased region" description="Basic residues" evidence="2">
    <location>
        <begin position="270"/>
        <end position="279"/>
    </location>
</feature>
<name>A0A1M7RXU3_9BACT</name>
<dbReference type="PROSITE" id="PS51257">
    <property type="entry name" value="PROKAR_LIPOPROTEIN"/>
    <property type="match status" value="1"/>
</dbReference>
<evidence type="ECO:0000256" key="2">
    <source>
        <dbReference type="SAM" id="MobiDB-lite"/>
    </source>
</evidence>
<protein>
    <submittedName>
        <fullName evidence="3">Uncharacterized protein</fullName>
    </submittedName>
</protein>
<dbReference type="InterPro" id="IPR019734">
    <property type="entry name" value="TPR_rpt"/>
</dbReference>
<accession>A0A1M7RXU3</accession>
<evidence type="ECO:0000313" key="3">
    <source>
        <dbReference type="EMBL" id="SHN50882.1"/>
    </source>
</evidence>
<dbReference type="AlphaFoldDB" id="A0A1M7RXU3"/>
<dbReference type="EMBL" id="FRDI01000002">
    <property type="protein sequence ID" value="SHN50882.1"/>
    <property type="molecule type" value="Genomic_DNA"/>
</dbReference>
<keyword evidence="4" id="KW-1185">Reference proteome</keyword>
<evidence type="ECO:0000313" key="4">
    <source>
        <dbReference type="Proteomes" id="UP000186469"/>
    </source>
</evidence>
<organism evidence="3 4">
    <name type="scientific">Desulfovibrio litoralis DSM 11393</name>
    <dbReference type="NCBI Taxonomy" id="1121455"/>
    <lineage>
        <taxon>Bacteria</taxon>
        <taxon>Pseudomonadati</taxon>
        <taxon>Thermodesulfobacteriota</taxon>
        <taxon>Desulfovibrionia</taxon>
        <taxon>Desulfovibrionales</taxon>
        <taxon>Desulfovibrionaceae</taxon>
        <taxon>Desulfovibrio</taxon>
    </lineage>
</organism>
<sequence length="279" mass="32733">MKKYYIIFICLFSLLGCLKEEQNPNQELSDAQQALTEKDYIEAEKCFDRYLRHYPDGTKRWEAWNSLLDLTIDIKQDERLAIEILETMLVEFEENPKKSRIIILKLGEKYHELRKWEDSARVWVKILKDHGASSEEKALAYRRLSTAYLRRLEFEPAREALKYCLNLNVSDETKSLCLYELADALMIMEELPEAETTLEKLLGEKSVSEQTRVMATFMLADVAEQLGKNEKAQKLFHSILDLYPNKKVVEIRLQNNTPQKPPLPQQPSNKNKRQNNRAF</sequence>
<dbReference type="Gene3D" id="1.25.40.10">
    <property type="entry name" value="Tetratricopeptide repeat domain"/>
    <property type="match status" value="2"/>
</dbReference>
<evidence type="ECO:0000256" key="1">
    <source>
        <dbReference type="PROSITE-ProRule" id="PRU00339"/>
    </source>
</evidence>
<keyword evidence="1" id="KW-0802">TPR repeat</keyword>
<dbReference type="PROSITE" id="PS50005">
    <property type="entry name" value="TPR"/>
    <property type="match status" value="1"/>
</dbReference>
<dbReference type="Pfam" id="PF13174">
    <property type="entry name" value="TPR_6"/>
    <property type="match status" value="1"/>
</dbReference>
<dbReference type="RefSeq" id="WP_072695764.1">
    <property type="nucleotide sequence ID" value="NZ_FRDI01000002.1"/>
</dbReference>
<dbReference type="SMART" id="SM00028">
    <property type="entry name" value="TPR"/>
    <property type="match status" value="3"/>
</dbReference>
<reference evidence="3 4" key="1">
    <citation type="submission" date="2016-12" db="EMBL/GenBank/DDBJ databases">
        <authorList>
            <person name="Song W.-J."/>
            <person name="Kurnit D.M."/>
        </authorList>
    </citation>
    <scope>NUCLEOTIDE SEQUENCE [LARGE SCALE GENOMIC DNA]</scope>
    <source>
        <strain evidence="3 4">DSM 11393</strain>
    </source>
</reference>
<dbReference type="STRING" id="1121455.SAMN02745728_00296"/>
<dbReference type="InterPro" id="IPR011990">
    <property type="entry name" value="TPR-like_helical_dom_sf"/>
</dbReference>
<dbReference type="Proteomes" id="UP000186469">
    <property type="component" value="Unassembled WGS sequence"/>
</dbReference>
<feature type="repeat" description="TPR" evidence="1">
    <location>
        <begin position="213"/>
        <end position="246"/>
    </location>
</feature>
<gene>
    <name evidence="3" type="ORF">SAMN02745728_00296</name>
</gene>
<feature type="region of interest" description="Disordered" evidence="2">
    <location>
        <begin position="256"/>
        <end position="279"/>
    </location>
</feature>
<proteinExistence type="predicted"/>